<name>K1XZM4_MARBU</name>
<dbReference type="GeneID" id="18759207"/>
<dbReference type="HOGENOM" id="CLU_135185_0_0_1"/>
<evidence type="ECO:0000313" key="3">
    <source>
        <dbReference type="EMBL" id="EKD18279.1"/>
    </source>
</evidence>
<reference evidence="3 4" key="1">
    <citation type="journal article" date="2012" name="BMC Genomics">
        <title>Sequencing the genome of Marssonina brunnea reveals fungus-poplar co-evolution.</title>
        <authorList>
            <person name="Zhu S."/>
            <person name="Cao Y.-Z."/>
            <person name="Jiang C."/>
            <person name="Tan B.-Y."/>
            <person name="Wang Z."/>
            <person name="Feng S."/>
            <person name="Zhang L."/>
            <person name="Su X.-H."/>
            <person name="Brejova B."/>
            <person name="Vinar T."/>
            <person name="Xu M."/>
            <person name="Wang M.-X."/>
            <person name="Zhang S.-G."/>
            <person name="Huang M.-R."/>
            <person name="Wu R."/>
            <person name="Zhou Y."/>
        </authorList>
    </citation>
    <scope>NUCLEOTIDE SEQUENCE [LARGE SCALE GENOMIC DNA]</scope>
    <source>
        <strain evidence="3 4">MB_m1</strain>
    </source>
</reference>
<protein>
    <submittedName>
        <fullName evidence="3">Uncharacterized protein</fullName>
    </submittedName>
</protein>
<feature type="compositionally biased region" description="Polar residues" evidence="1">
    <location>
        <begin position="167"/>
        <end position="177"/>
    </location>
</feature>
<gene>
    <name evidence="3" type="ORF">MBM_03272</name>
</gene>
<evidence type="ECO:0000313" key="4">
    <source>
        <dbReference type="Proteomes" id="UP000006753"/>
    </source>
</evidence>
<sequence length="185" mass="20067">MPTITSNYILPAIFLNPAVILHLINTFLSHIIPPPPSISHSPHPFFESLGPLRNAAVQLDMHADDQLCWSYTALMVLVQILAFGRVNDNRVRRNVAKAAILERERIRKEKTDEDRKTAALKGPGLASGGLDGTCDVSTEPKPKVNGAAEAGAKREAPTAQHRKSDSESGTSGGNLSETSEEEQIH</sequence>
<accession>K1XZM4</accession>
<dbReference type="InParanoid" id="K1XZM4"/>
<evidence type="ECO:0000256" key="1">
    <source>
        <dbReference type="SAM" id="MobiDB-lite"/>
    </source>
</evidence>
<keyword evidence="2" id="KW-0472">Membrane</keyword>
<proteinExistence type="predicted"/>
<keyword evidence="2" id="KW-0812">Transmembrane</keyword>
<feature type="transmembrane region" description="Helical" evidence="2">
    <location>
        <begin position="12"/>
        <end position="32"/>
    </location>
</feature>
<dbReference type="eggNOG" id="ENOG502RJT0">
    <property type="taxonomic scope" value="Eukaryota"/>
</dbReference>
<dbReference type="OrthoDB" id="4160565at2759"/>
<evidence type="ECO:0000256" key="2">
    <source>
        <dbReference type="SAM" id="Phobius"/>
    </source>
</evidence>
<feature type="transmembrane region" description="Helical" evidence="2">
    <location>
        <begin position="69"/>
        <end position="87"/>
    </location>
</feature>
<dbReference type="Proteomes" id="UP000006753">
    <property type="component" value="Unassembled WGS sequence"/>
</dbReference>
<dbReference type="AlphaFoldDB" id="K1XZM4"/>
<dbReference type="KEGG" id="mbe:MBM_03272"/>
<feature type="region of interest" description="Disordered" evidence="1">
    <location>
        <begin position="110"/>
        <end position="185"/>
    </location>
</feature>
<dbReference type="EMBL" id="JH921433">
    <property type="protein sequence ID" value="EKD18279.1"/>
    <property type="molecule type" value="Genomic_DNA"/>
</dbReference>
<keyword evidence="2" id="KW-1133">Transmembrane helix</keyword>
<keyword evidence="4" id="KW-1185">Reference proteome</keyword>
<feature type="compositionally biased region" description="Basic and acidic residues" evidence="1">
    <location>
        <begin position="151"/>
        <end position="166"/>
    </location>
</feature>
<organism evidence="3 4">
    <name type="scientific">Marssonina brunnea f. sp. multigermtubi (strain MB_m1)</name>
    <name type="common">Marssonina leaf spot fungus</name>
    <dbReference type="NCBI Taxonomy" id="1072389"/>
    <lineage>
        <taxon>Eukaryota</taxon>
        <taxon>Fungi</taxon>
        <taxon>Dikarya</taxon>
        <taxon>Ascomycota</taxon>
        <taxon>Pezizomycotina</taxon>
        <taxon>Leotiomycetes</taxon>
        <taxon>Helotiales</taxon>
        <taxon>Drepanopezizaceae</taxon>
        <taxon>Drepanopeziza</taxon>
    </lineage>
</organism>